<feature type="domain" description="Ig-like" evidence="6">
    <location>
        <begin position="310"/>
        <end position="394"/>
    </location>
</feature>
<keyword evidence="5" id="KW-1133">Transmembrane helix</keyword>
<dbReference type="PROSITE" id="PS50853">
    <property type="entry name" value="FN3"/>
    <property type="match status" value="4"/>
</dbReference>
<evidence type="ECO:0000313" key="8">
    <source>
        <dbReference type="EMBL" id="CAD7280485.1"/>
    </source>
</evidence>
<dbReference type="AlphaFoldDB" id="A0A7R9GFC1"/>
<dbReference type="SMART" id="SM00408">
    <property type="entry name" value="IGc2"/>
    <property type="match status" value="2"/>
</dbReference>
<dbReference type="InterPro" id="IPR036179">
    <property type="entry name" value="Ig-like_dom_sf"/>
</dbReference>
<dbReference type="EMBL" id="CAJPEX010002198">
    <property type="protein sequence ID" value="CAG0920637.1"/>
    <property type="molecule type" value="Genomic_DNA"/>
</dbReference>
<sequence length="1240" mass="132854">MSSTFAEYPGWVEGPRGKNNDAATGKPRGAGGKRGRKKKNKDERKRGKTGGGGGKNRKDGGDADVGGGEETAASETTTLTTTAAPQVPVFAASGQIVRFPCEIDSLPTARIEWELNRKPLPQDDRYIILPSGTLQILEVSPSDAGNYSGDDDFFLGFAMGLGLYTPTLGTSGSADGGGGQPFLHLSHLVATIWCVARNEALRRDVTSPEGVLTVADTPDAASGISYSTPEEVTVLEGEAVVFEYVPQGTSVPVVPPADSRWRRLDNDLSPSATTVGHPGNMIIPRASRSDAGDYAYDNSIRVNVRVLHAPTILRRPQSVVAKSAGLVRLNCSDEANPPADVTWFRDGVPLSSGGRMQVKSGQLIVRGLAQTDAGVYQCMAMNEVGSVVAAANLTVEAPSVLLDPPSNLRAWESPENPKTTALLTWDRPAGELIAFTVDVFVGNPKLSHNKNNLVSGNETWTIIEGLDPNEEYNFTVRAYQSRSSSEPAPHVSWAAGKNPSIQPTFTVKQFNATAVLVEWNEFLSESVGSGEIKKYKVEWWIKSQSDSKLYASDIEVPANKRSQIISGLFPGSEYEFRVLAAGDSGYPAYMLELFRPKRISLPRSVVDRPSSSALHLLLEKLNSTTARASWTLIDKALVGSVSKYKIEVKSKTRQNVTTAAIPGTENTYVLHNLDPIGRYDVMLTPIMRLGMEANAVTVSQALNMDYRLVPPAEVLVTSLTPVSIKLRWNAVPEAEKYNLSIREILKDNSVGRIGHLDAEQNEADLVQLMPDTEYMICIRSVDRNGKSTDCSHPPITARTKQIGPPLNVTWTPMKNAVRLMWNPPDSLPAEDDVTYEILYYHDMMPSTAVFMRQDTKYRYGDLTDLTRGRKYNVHVRVKSLGKSDVGGVMSNPPLTFTFDNGVDSGIDAPAPVTGQPEDEPKQVVEGNLDETRSVPVYVVGIMTAMAFSFVVLTLISVAYIYVIRRRRDAGMNGMFGQYPDNSGPGRRRRRRWWPGGGGGGGSNGPRTVNGGGHGPAGDATPGATGGLFLGNGNGSIGSYLNSDPRPNGGRYRGDADVTELSALTPMLPRTGETTGMAVMHNFHEFKEEGDHRFEPRRGSAAATECCCKCSCHVLHAQKPSGKPRPLLPQAVIVESSEDDVVGGVVAVQSGVSGAVADSLAAACSEPLLAAAGGSNNSATAGGSGAGSGVVSAVAGAPTGSTTSTTSSSCSSGYDSTKKTDPKQSKIKENFHVSETRTEKL</sequence>
<feature type="domain" description="Fibronectin type-III" evidence="7">
    <location>
        <begin position="502"/>
        <end position="604"/>
    </location>
</feature>
<proteinExistence type="predicted"/>
<evidence type="ECO:0000256" key="1">
    <source>
        <dbReference type="ARBA" id="ARBA00022737"/>
    </source>
</evidence>
<feature type="domain" description="Fibronectin type-III" evidence="7">
    <location>
        <begin position="710"/>
        <end position="802"/>
    </location>
</feature>
<dbReference type="PANTHER" id="PTHR44170">
    <property type="entry name" value="PROTEIN SIDEKICK"/>
    <property type="match status" value="1"/>
</dbReference>
<feature type="domain" description="Fibronectin type-III" evidence="7">
    <location>
        <begin position="404"/>
        <end position="499"/>
    </location>
</feature>
<dbReference type="Pfam" id="PF00041">
    <property type="entry name" value="fn3"/>
    <property type="match status" value="3"/>
</dbReference>
<feature type="region of interest" description="Disordered" evidence="4">
    <location>
        <begin position="975"/>
        <end position="1018"/>
    </location>
</feature>
<accession>A0A7R9GFC1</accession>
<dbReference type="GO" id="GO:0009653">
    <property type="term" value="P:anatomical structure morphogenesis"/>
    <property type="evidence" value="ECO:0007669"/>
    <property type="project" value="UniProtKB-ARBA"/>
</dbReference>
<gene>
    <name evidence="8" type="ORF">NMOB1V02_LOCUS8144</name>
</gene>
<feature type="domain" description="Fibronectin type-III" evidence="7">
    <location>
        <begin position="804"/>
        <end position="901"/>
    </location>
</feature>
<dbReference type="SMART" id="SM00409">
    <property type="entry name" value="IG"/>
    <property type="match status" value="3"/>
</dbReference>
<protein>
    <submittedName>
        <fullName evidence="8">Uncharacterized protein</fullName>
    </submittedName>
</protein>
<dbReference type="InterPro" id="IPR036116">
    <property type="entry name" value="FN3_sf"/>
</dbReference>
<dbReference type="GO" id="GO:0016020">
    <property type="term" value="C:membrane"/>
    <property type="evidence" value="ECO:0007669"/>
    <property type="project" value="UniProtKB-SubCell"/>
</dbReference>
<keyword evidence="2" id="KW-1015">Disulfide bond</keyword>
<dbReference type="InterPro" id="IPR003599">
    <property type="entry name" value="Ig_sub"/>
</dbReference>
<feature type="compositionally biased region" description="Low complexity" evidence="4">
    <location>
        <begin position="1188"/>
        <end position="1214"/>
    </location>
</feature>
<feature type="transmembrane region" description="Helical" evidence="5">
    <location>
        <begin position="936"/>
        <end position="962"/>
    </location>
</feature>
<organism evidence="8">
    <name type="scientific">Notodromas monacha</name>
    <dbReference type="NCBI Taxonomy" id="399045"/>
    <lineage>
        <taxon>Eukaryota</taxon>
        <taxon>Metazoa</taxon>
        <taxon>Ecdysozoa</taxon>
        <taxon>Arthropoda</taxon>
        <taxon>Crustacea</taxon>
        <taxon>Oligostraca</taxon>
        <taxon>Ostracoda</taxon>
        <taxon>Podocopa</taxon>
        <taxon>Podocopida</taxon>
        <taxon>Cypridocopina</taxon>
        <taxon>Cypridoidea</taxon>
        <taxon>Cyprididae</taxon>
        <taxon>Notodromas</taxon>
    </lineage>
</organism>
<evidence type="ECO:0000256" key="4">
    <source>
        <dbReference type="SAM" id="MobiDB-lite"/>
    </source>
</evidence>
<feature type="region of interest" description="Disordered" evidence="4">
    <location>
        <begin position="1177"/>
        <end position="1240"/>
    </location>
</feature>
<keyword evidence="5" id="KW-0812">Transmembrane</keyword>
<evidence type="ECO:0000259" key="7">
    <source>
        <dbReference type="PROSITE" id="PS50853"/>
    </source>
</evidence>
<dbReference type="InterPro" id="IPR003961">
    <property type="entry name" value="FN3_dom"/>
</dbReference>
<keyword evidence="3" id="KW-0393">Immunoglobulin domain</keyword>
<dbReference type="CDD" id="cd00096">
    <property type="entry name" value="Ig"/>
    <property type="match status" value="1"/>
</dbReference>
<dbReference type="PANTHER" id="PTHR44170:SF54">
    <property type="entry name" value="FI24025P1"/>
    <property type="match status" value="1"/>
</dbReference>
<dbReference type="Pfam" id="PF07679">
    <property type="entry name" value="I-set"/>
    <property type="match status" value="2"/>
</dbReference>
<evidence type="ECO:0000313" key="9">
    <source>
        <dbReference type="Proteomes" id="UP000678499"/>
    </source>
</evidence>
<evidence type="ECO:0000256" key="3">
    <source>
        <dbReference type="ARBA" id="ARBA00023319"/>
    </source>
</evidence>
<keyword evidence="9" id="KW-1185">Reference proteome</keyword>
<feature type="compositionally biased region" description="Basic and acidic residues" evidence="4">
    <location>
        <begin position="1215"/>
        <end position="1240"/>
    </location>
</feature>
<dbReference type="InterPro" id="IPR003598">
    <property type="entry name" value="Ig_sub2"/>
</dbReference>
<keyword evidence="1" id="KW-0677">Repeat</keyword>
<dbReference type="SMART" id="SM00060">
    <property type="entry name" value="FN3"/>
    <property type="match status" value="5"/>
</dbReference>
<dbReference type="EMBL" id="OA884235">
    <property type="protein sequence ID" value="CAD7280485.1"/>
    <property type="molecule type" value="Genomic_DNA"/>
</dbReference>
<dbReference type="CDD" id="cd00063">
    <property type="entry name" value="FN3"/>
    <property type="match status" value="4"/>
</dbReference>
<keyword evidence="5" id="KW-0472">Membrane</keyword>
<evidence type="ECO:0000256" key="5">
    <source>
        <dbReference type="SAM" id="Phobius"/>
    </source>
</evidence>
<dbReference type="OrthoDB" id="438268at2759"/>
<dbReference type="PROSITE" id="PS50835">
    <property type="entry name" value="IG_LIKE"/>
    <property type="match status" value="2"/>
</dbReference>
<reference evidence="8" key="1">
    <citation type="submission" date="2020-11" db="EMBL/GenBank/DDBJ databases">
        <authorList>
            <person name="Tran Van P."/>
        </authorList>
    </citation>
    <scope>NUCLEOTIDE SEQUENCE</scope>
</reference>
<evidence type="ECO:0000256" key="2">
    <source>
        <dbReference type="ARBA" id="ARBA00023157"/>
    </source>
</evidence>
<evidence type="ECO:0000259" key="6">
    <source>
        <dbReference type="PROSITE" id="PS50835"/>
    </source>
</evidence>
<dbReference type="SUPFAM" id="SSF48726">
    <property type="entry name" value="Immunoglobulin"/>
    <property type="match status" value="2"/>
</dbReference>
<feature type="compositionally biased region" description="Gly residues" evidence="4">
    <location>
        <begin position="994"/>
        <end position="1015"/>
    </location>
</feature>
<dbReference type="GO" id="GO:0030154">
    <property type="term" value="P:cell differentiation"/>
    <property type="evidence" value="ECO:0007669"/>
    <property type="project" value="UniProtKB-ARBA"/>
</dbReference>
<feature type="compositionally biased region" description="Low complexity" evidence="4">
    <location>
        <begin position="70"/>
        <end position="80"/>
    </location>
</feature>
<dbReference type="InterPro" id="IPR013098">
    <property type="entry name" value="Ig_I-set"/>
</dbReference>
<dbReference type="Proteomes" id="UP000678499">
    <property type="component" value="Unassembled WGS sequence"/>
</dbReference>
<dbReference type="Gene3D" id="2.60.40.10">
    <property type="entry name" value="Immunoglobulins"/>
    <property type="match status" value="8"/>
</dbReference>
<dbReference type="GO" id="GO:0098609">
    <property type="term" value="P:cell-cell adhesion"/>
    <property type="evidence" value="ECO:0007669"/>
    <property type="project" value="TreeGrafter"/>
</dbReference>
<feature type="domain" description="Ig-like" evidence="6">
    <location>
        <begin position="77"/>
        <end position="148"/>
    </location>
</feature>
<feature type="region of interest" description="Disordered" evidence="4">
    <location>
        <begin position="1"/>
        <end position="80"/>
    </location>
</feature>
<dbReference type="InterPro" id="IPR013783">
    <property type="entry name" value="Ig-like_fold"/>
</dbReference>
<dbReference type="FunFam" id="2.60.40.10:FF:000032">
    <property type="entry name" value="palladin isoform X1"/>
    <property type="match status" value="1"/>
</dbReference>
<name>A0A7R9GFC1_9CRUS</name>
<dbReference type="InterPro" id="IPR007110">
    <property type="entry name" value="Ig-like_dom"/>
</dbReference>
<dbReference type="SUPFAM" id="SSF49265">
    <property type="entry name" value="Fibronectin type III"/>
    <property type="match status" value="3"/>
</dbReference>